<gene>
    <name evidence="3" type="ORF">QYT958_LOCUS36716</name>
</gene>
<dbReference type="PANTHER" id="PTHR46769">
    <property type="entry name" value="POLYCYSTIC KIDNEY AND HEPATIC DISEASE 1 (AUTOSOMAL RECESSIVE)-LIKE 1"/>
    <property type="match status" value="1"/>
</dbReference>
<dbReference type="EMBL" id="CAJOBR010029621">
    <property type="protein sequence ID" value="CAF4987041.1"/>
    <property type="molecule type" value="Genomic_DNA"/>
</dbReference>
<feature type="domain" description="CEMIP beta-helix" evidence="2">
    <location>
        <begin position="146"/>
        <end position="228"/>
    </location>
</feature>
<dbReference type="InterPro" id="IPR055401">
    <property type="entry name" value="CEMIP_beta-hel_dom"/>
</dbReference>
<keyword evidence="1" id="KW-0732">Signal</keyword>
<comment type="caution">
    <text evidence="3">The sequence shown here is derived from an EMBL/GenBank/DDBJ whole genome shotgun (WGS) entry which is preliminary data.</text>
</comment>
<feature type="non-terminal residue" evidence="3">
    <location>
        <position position="1"/>
    </location>
</feature>
<reference evidence="3" key="1">
    <citation type="submission" date="2021-02" db="EMBL/GenBank/DDBJ databases">
        <authorList>
            <person name="Nowell W R."/>
        </authorList>
    </citation>
    <scope>NUCLEOTIDE SEQUENCE</scope>
</reference>
<feature type="non-terminal residue" evidence="3">
    <location>
        <position position="229"/>
    </location>
</feature>
<dbReference type="Pfam" id="PF24606">
    <property type="entry name" value="CEMIP_beta-hel"/>
    <property type="match status" value="1"/>
</dbReference>
<name>A0A821ZU05_9BILA</name>
<sequence length="229" mass="24989">QITLLQNVDWSVGSEIIIATTGDYLSQGQSEKRIITAVSSDGHTLTLNSALNYDHMGITQTVGSTSVEIRAEVGLLSHNVVFQGSVTETWNVTIDACESGFNPGEFAVQTCFLGRYGQEIGSDQFGATIMGSASMDSSDGIQRVIIRLSNIEVFYAGQAFRLGRYPVHFHMNGNMNLSYIKSSSIHQTFNRAVNIHATHYLTVENIVIYNVMGGAIFLEDGVEIGNVLR</sequence>
<dbReference type="Proteomes" id="UP000663848">
    <property type="component" value="Unassembled WGS sequence"/>
</dbReference>
<dbReference type="InterPro" id="IPR052387">
    <property type="entry name" value="Fibrocystin"/>
</dbReference>
<evidence type="ECO:0000313" key="3">
    <source>
        <dbReference type="EMBL" id="CAF4987041.1"/>
    </source>
</evidence>
<organism evidence="3 4">
    <name type="scientific">Rotaria socialis</name>
    <dbReference type="NCBI Taxonomy" id="392032"/>
    <lineage>
        <taxon>Eukaryota</taxon>
        <taxon>Metazoa</taxon>
        <taxon>Spiralia</taxon>
        <taxon>Gnathifera</taxon>
        <taxon>Rotifera</taxon>
        <taxon>Eurotatoria</taxon>
        <taxon>Bdelloidea</taxon>
        <taxon>Philodinida</taxon>
        <taxon>Philodinidae</taxon>
        <taxon>Rotaria</taxon>
    </lineage>
</organism>
<dbReference type="AlphaFoldDB" id="A0A821ZU05"/>
<proteinExistence type="predicted"/>
<dbReference type="PANTHER" id="PTHR46769:SF2">
    <property type="entry name" value="FIBROCYSTIN-L ISOFORM 2 PRECURSOR-RELATED"/>
    <property type="match status" value="1"/>
</dbReference>
<evidence type="ECO:0000313" key="4">
    <source>
        <dbReference type="Proteomes" id="UP000663848"/>
    </source>
</evidence>
<protein>
    <recommendedName>
        <fullName evidence="2">CEMIP beta-helix domain-containing protein</fullName>
    </recommendedName>
</protein>
<evidence type="ECO:0000256" key="1">
    <source>
        <dbReference type="ARBA" id="ARBA00022729"/>
    </source>
</evidence>
<accession>A0A821ZU05</accession>
<evidence type="ECO:0000259" key="2">
    <source>
        <dbReference type="Pfam" id="PF24606"/>
    </source>
</evidence>